<dbReference type="GO" id="GO:0051301">
    <property type="term" value="P:cell division"/>
    <property type="evidence" value="ECO:0007669"/>
    <property type="project" value="UniProtKB-KW"/>
</dbReference>
<comment type="caution">
    <text evidence="17">The sequence shown here is derived from an EMBL/GenBank/DDBJ whole genome shotgun (WGS) entry which is preliminary data.</text>
</comment>
<dbReference type="RefSeq" id="WP_229211733.1">
    <property type="nucleotide sequence ID" value="NZ_JAASQJ010000001.1"/>
</dbReference>
<evidence type="ECO:0000256" key="10">
    <source>
        <dbReference type="ARBA" id="ARBA00033270"/>
    </source>
</evidence>
<dbReference type="EMBL" id="JAASQJ010000001">
    <property type="protein sequence ID" value="NIJ51061.1"/>
    <property type="molecule type" value="Genomic_DNA"/>
</dbReference>
<keyword evidence="18" id="KW-1185">Reference proteome</keyword>
<feature type="transmembrane region" description="Helical" evidence="16">
    <location>
        <begin position="324"/>
        <end position="346"/>
    </location>
</feature>
<evidence type="ECO:0000313" key="17">
    <source>
        <dbReference type="EMBL" id="NIJ51061.1"/>
    </source>
</evidence>
<evidence type="ECO:0000256" key="13">
    <source>
        <dbReference type="ARBA" id="ARBA00041418"/>
    </source>
</evidence>
<feature type="transmembrane region" description="Helical" evidence="16">
    <location>
        <begin position="70"/>
        <end position="91"/>
    </location>
</feature>
<comment type="catalytic activity">
    <reaction evidence="15">
        <text>[GlcNAc-(1-&gt;4)-Mur2Ac(oyl-L-Ala-gamma-D-Glu-L-Lys-D-Ala-D-Ala)](n)-di-trans,octa-cis-undecaprenyl diphosphate + beta-D-GlcNAc-(1-&gt;4)-Mur2Ac(oyl-L-Ala-gamma-D-Glu-L-Lys-D-Ala-D-Ala)-di-trans,octa-cis-undecaprenyl diphosphate = [GlcNAc-(1-&gt;4)-Mur2Ac(oyl-L-Ala-gamma-D-Glu-L-Lys-D-Ala-D-Ala)](n+1)-di-trans,octa-cis-undecaprenyl diphosphate + di-trans,octa-cis-undecaprenyl diphosphate + H(+)</text>
        <dbReference type="Rhea" id="RHEA:23708"/>
        <dbReference type="Rhea" id="RHEA-COMP:9602"/>
        <dbReference type="Rhea" id="RHEA-COMP:9603"/>
        <dbReference type="ChEBI" id="CHEBI:15378"/>
        <dbReference type="ChEBI" id="CHEBI:58405"/>
        <dbReference type="ChEBI" id="CHEBI:60033"/>
        <dbReference type="ChEBI" id="CHEBI:78435"/>
        <dbReference type="EC" id="2.4.99.28"/>
    </reaction>
</comment>
<evidence type="ECO:0000256" key="8">
    <source>
        <dbReference type="ARBA" id="ARBA00023136"/>
    </source>
</evidence>
<accession>A0ABX0UDH2</accession>
<feature type="transmembrane region" description="Helical" evidence="16">
    <location>
        <begin position="292"/>
        <end position="312"/>
    </location>
</feature>
<gene>
    <name evidence="17" type="ORF">FHS68_000217</name>
</gene>
<evidence type="ECO:0000256" key="12">
    <source>
        <dbReference type="ARBA" id="ARBA00041185"/>
    </source>
</evidence>
<keyword evidence="5" id="KW-0133">Cell shape</keyword>
<keyword evidence="3" id="KW-0808">Transferase</keyword>
<reference evidence="17 18" key="1">
    <citation type="submission" date="2020-03" db="EMBL/GenBank/DDBJ databases">
        <title>Genomic Encyclopedia of Type Strains, Phase IV (KMG-IV): sequencing the most valuable type-strain genomes for metagenomic binning, comparative biology and taxonomic classification.</title>
        <authorList>
            <person name="Goeker M."/>
        </authorList>
    </citation>
    <scope>NUCLEOTIDE SEQUENCE [LARGE SCALE GENOMIC DNA]</scope>
    <source>
        <strain evidence="17 18">DSM 102865</strain>
    </source>
</reference>
<evidence type="ECO:0000256" key="5">
    <source>
        <dbReference type="ARBA" id="ARBA00022960"/>
    </source>
</evidence>
<keyword evidence="17" id="KW-0131">Cell cycle</keyword>
<evidence type="ECO:0000256" key="9">
    <source>
        <dbReference type="ARBA" id="ARBA00032370"/>
    </source>
</evidence>
<evidence type="ECO:0000256" key="15">
    <source>
        <dbReference type="ARBA" id="ARBA00049902"/>
    </source>
</evidence>
<feature type="transmembrane region" description="Helical" evidence="16">
    <location>
        <begin position="170"/>
        <end position="199"/>
    </location>
</feature>
<evidence type="ECO:0000256" key="6">
    <source>
        <dbReference type="ARBA" id="ARBA00022984"/>
    </source>
</evidence>
<dbReference type="Proteomes" id="UP001179181">
    <property type="component" value="Unassembled WGS sequence"/>
</dbReference>
<dbReference type="InterPro" id="IPR001182">
    <property type="entry name" value="FtsW/RodA"/>
</dbReference>
<feature type="transmembrane region" description="Helical" evidence="16">
    <location>
        <begin position="97"/>
        <end position="116"/>
    </location>
</feature>
<dbReference type="EC" id="2.4.99.28" evidence="14"/>
<feature type="transmembrane region" description="Helical" evidence="16">
    <location>
        <begin position="30"/>
        <end position="49"/>
    </location>
</feature>
<feature type="transmembrane region" description="Helical" evidence="16">
    <location>
        <begin position="206"/>
        <end position="224"/>
    </location>
</feature>
<keyword evidence="2" id="KW-0328">Glycosyltransferase</keyword>
<evidence type="ECO:0000256" key="2">
    <source>
        <dbReference type="ARBA" id="ARBA00022676"/>
    </source>
</evidence>
<evidence type="ECO:0000256" key="7">
    <source>
        <dbReference type="ARBA" id="ARBA00022989"/>
    </source>
</evidence>
<sequence>MLAGTNMDFLQKTREDTQVWFVKNLKGDPWIWGICIVMLLWSIVVVYSASVKDAYSQMDGNTEYYLYKHVILCAVSLVVMYFVHRIPYIRFVYVTRLAVWSSILLLIFTMFFGTSVNDASRWIEIPVIGQRFQPSEWAKVALIAHLSLILARHIKGGWNTRELFMEPLSLVGVVCGLIFTSNVSTAVMLAGICFLLMFVGKVPLHYLFFTAFGLVFFATIAILLNSTQRAGTAQNRISAFFDKDVVVYQSQQSYMAMARGGLYGEGVSKSRQRRFLPEPQKDFIFAVAVEEYGTLGGTILIIFYLILLYRGLKAIEATKRPFGGLLSAGLTFIVVSQAFSAMAVTVGLVPVTGQTLPFFSQGGTSLIFTGIAMGMILSVSRGEIAEEKRI</sequence>
<comment type="subcellular location">
    <subcellularLocation>
        <location evidence="1">Membrane</location>
        <topology evidence="1">Multi-pass membrane protein</topology>
    </subcellularLocation>
</comment>
<keyword evidence="8 16" id="KW-0472">Membrane</keyword>
<evidence type="ECO:0000256" key="4">
    <source>
        <dbReference type="ARBA" id="ARBA00022692"/>
    </source>
</evidence>
<keyword evidence="7 16" id="KW-1133">Transmembrane helix</keyword>
<evidence type="ECO:0000256" key="14">
    <source>
        <dbReference type="ARBA" id="ARBA00044770"/>
    </source>
</evidence>
<evidence type="ECO:0000256" key="3">
    <source>
        <dbReference type="ARBA" id="ARBA00022679"/>
    </source>
</evidence>
<protein>
    <recommendedName>
        <fullName evidence="12">Probable peptidoglycan glycosyltransferase FtsW</fullName>
        <ecNumber evidence="14">2.4.99.28</ecNumber>
    </recommendedName>
    <alternativeName>
        <fullName evidence="13">Cell division protein FtsW</fullName>
    </alternativeName>
    <alternativeName>
        <fullName evidence="10">Cell wall polymerase</fullName>
    </alternativeName>
    <alternativeName>
        <fullName evidence="9">Peptidoglycan polymerase</fullName>
    </alternativeName>
</protein>
<keyword evidence="4 16" id="KW-0812">Transmembrane</keyword>
<feature type="transmembrane region" description="Helical" evidence="16">
    <location>
        <begin position="358"/>
        <end position="379"/>
    </location>
</feature>
<evidence type="ECO:0000256" key="16">
    <source>
        <dbReference type="SAM" id="Phobius"/>
    </source>
</evidence>
<name>A0ABX0UDH2_9BACT</name>
<evidence type="ECO:0000313" key="18">
    <source>
        <dbReference type="Proteomes" id="UP001179181"/>
    </source>
</evidence>
<comment type="similarity">
    <text evidence="11">Belongs to the SEDS family. FtsW subfamily.</text>
</comment>
<organism evidence="17 18">
    <name type="scientific">Dyadobacter arcticus</name>
    <dbReference type="NCBI Taxonomy" id="1078754"/>
    <lineage>
        <taxon>Bacteria</taxon>
        <taxon>Pseudomonadati</taxon>
        <taxon>Bacteroidota</taxon>
        <taxon>Cytophagia</taxon>
        <taxon>Cytophagales</taxon>
        <taxon>Spirosomataceae</taxon>
        <taxon>Dyadobacter</taxon>
    </lineage>
</organism>
<dbReference type="Pfam" id="PF01098">
    <property type="entry name" value="FTSW_RODA_SPOVE"/>
    <property type="match status" value="1"/>
</dbReference>
<evidence type="ECO:0000256" key="1">
    <source>
        <dbReference type="ARBA" id="ARBA00004141"/>
    </source>
</evidence>
<proteinExistence type="inferred from homology"/>
<keyword evidence="6" id="KW-0573">Peptidoglycan synthesis</keyword>
<dbReference type="PANTHER" id="PTHR30474:SF2">
    <property type="entry name" value="PEPTIDOGLYCAN GLYCOSYLTRANSFERASE FTSW-RELATED"/>
    <property type="match status" value="1"/>
</dbReference>
<keyword evidence="17" id="KW-0132">Cell division</keyword>
<dbReference type="PANTHER" id="PTHR30474">
    <property type="entry name" value="CELL CYCLE PROTEIN"/>
    <property type="match status" value="1"/>
</dbReference>
<evidence type="ECO:0000256" key="11">
    <source>
        <dbReference type="ARBA" id="ARBA00038053"/>
    </source>
</evidence>